<keyword evidence="3" id="KW-1185">Reference proteome</keyword>
<dbReference type="AlphaFoldDB" id="A0A1E7EXM8"/>
<accession>A0A1E7EXM8</accession>
<dbReference type="InterPro" id="IPR036273">
    <property type="entry name" value="CRAL/TRIO_N_dom_sf"/>
</dbReference>
<feature type="compositionally biased region" description="Basic residues" evidence="1">
    <location>
        <begin position="617"/>
        <end position="627"/>
    </location>
</feature>
<evidence type="ECO:0000313" key="3">
    <source>
        <dbReference type="Proteomes" id="UP000095751"/>
    </source>
</evidence>
<name>A0A1E7EXM8_9STRA</name>
<dbReference type="SUPFAM" id="SSF46938">
    <property type="entry name" value="CRAL/TRIO N-terminal domain"/>
    <property type="match status" value="1"/>
</dbReference>
<dbReference type="EMBL" id="KV784370">
    <property type="protein sequence ID" value="OEU10790.1"/>
    <property type="molecule type" value="Genomic_DNA"/>
</dbReference>
<feature type="compositionally biased region" description="Low complexity" evidence="1">
    <location>
        <begin position="526"/>
        <end position="543"/>
    </location>
</feature>
<dbReference type="InterPro" id="IPR036865">
    <property type="entry name" value="CRAL-TRIO_dom_sf"/>
</dbReference>
<dbReference type="InParanoid" id="A0A1E7EXM8"/>
<evidence type="ECO:0000256" key="1">
    <source>
        <dbReference type="SAM" id="MobiDB-lite"/>
    </source>
</evidence>
<dbReference type="Proteomes" id="UP000095751">
    <property type="component" value="Unassembled WGS sequence"/>
</dbReference>
<evidence type="ECO:0000313" key="2">
    <source>
        <dbReference type="EMBL" id="OEU10790.1"/>
    </source>
</evidence>
<dbReference type="OrthoDB" id="10446864at2759"/>
<feature type="region of interest" description="Disordered" evidence="1">
    <location>
        <begin position="523"/>
        <end position="555"/>
    </location>
</feature>
<dbReference type="Gene3D" id="3.40.525.10">
    <property type="entry name" value="CRAL-TRIO lipid binding domain"/>
    <property type="match status" value="1"/>
</dbReference>
<evidence type="ECO:0008006" key="4">
    <source>
        <dbReference type="Google" id="ProtNLM"/>
    </source>
</evidence>
<reference evidence="2 3" key="1">
    <citation type="submission" date="2016-09" db="EMBL/GenBank/DDBJ databases">
        <title>Extensive genetic diversity and differential bi-allelic expression allows diatom success in the polar Southern Ocean.</title>
        <authorList>
            <consortium name="DOE Joint Genome Institute"/>
            <person name="Mock T."/>
            <person name="Otillar R.P."/>
            <person name="Strauss J."/>
            <person name="Dupont C."/>
            <person name="Frickenhaus S."/>
            <person name="Maumus F."/>
            <person name="Mcmullan M."/>
            <person name="Sanges R."/>
            <person name="Schmutz J."/>
            <person name="Toseland A."/>
            <person name="Valas R."/>
            <person name="Veluchamy A."/>
            <person name="Ward B.J."/>
            <person name="Allen A."/>
            <person name="Barry K."/>
            <person name="Falciatore A."/>
            <person name="Ferrante M."/>
            <person name="Fortunato A.E."/>
            <person name="Gloeckner G."/>
            <person name="Gruber A."/>
            <person name="Hipkin R."/>
            <person name="Janech M."/>
            <person name="Kroth P."/>
            <person name="Leese F."/>
            <person name="Lindquist E."/>
            <person name="Lyon B.R."/>
            <person name="Martin J."/>
            <person name="Mayer C."/>
            <person name="Parker M."/>
            <person name="Quesneville H."/>
            <person name="Raymond J."/>
            <person name="Uhlig C."/>
            <person name="Valentin K.U."/>
            <person name="Worden A.Z."/>
            <person name="Armbrust E.V."/>
            <person name="Bowler C."/>
            <person name="Green B."/>
            <person name="Moulton V."/>
            <person name="Van Oosterhout C."/>
            <person name="Grigoriev I."/>
        </authorList>
    </citation>
    <scope>NUCLEOTIDE SEQUENCE [LARGE SCALE GENOMIC DNA]</scope>
    <source>
        <strain evidence="2 3">CCMP1102</strain>
    </source>
</reference>
<organism evidence="2 3">
    <name type="scientific">Fragilariopsis cylindrus CCMP1102</name>
    <dbReference type="NCBI Taxonomy" id="635003"/>
    <lineage>
        <taxon>Eukaryota</taxon>
        <taxon>Sar</taxon>
        <taxon>Stramenopiles</taxon>
        <taxon>Ochrophyta</taxon>
        <taxon>Bacillariophyta</taxon>
        <taxon>Bacillariophyceae</taxon>
        <taxon>Bacillariophycidae</taxon>
        <taxon>Bacillariales</taxon>
        <taxon>Bacillariaceae</taxon>
        <taxon>Fragilariopsis</taxon>
    </lineage>
</organism>
<sequence length="627" mass="71757">MDYNNHTFARVVTDLRPVVPDDSLAVDDLLSRELLKLSLNDRTAIHEEIHGVRCLAVQETPELIVAALIEFQTELDRIPPKDKRVYEECKMRMLLFPDEEQTCYVLHDDDFRLRFLRCELFDTAKATLRFVNYLNFVHERWGPEIALKRLVQFSDFSKSELKLIRKGYFQVLPFRDRSGRRVVTILGGFSPEIDEVGRSKVIFYIMDVLTRNDIESQRKGIIIITEACMWRSDEGAGKNGGGRSTYSIRFPNPKEDPSQVRKMIASMPSRLVALHNCWPDQPSYILIAKILTIHGSGSMERIRWKYHLGDELEMRYRLKSFGIPIEMLPITESGTIKLNFHQQWIKTRKLLEQQQTNVVAVVECPGSNDVVFRQGTASVENPGNAMCRDLILTYLEEKETEKEEQKLRHNTTTASAATTSAAATTATIQQQDDRHKQQYEVEPVILSTTVIPMAYMSKMTAAYNTNHTEMIDRVLDQIINHKHGNFLEWDKHRSTWIQMTDEVWIKRKVSALLYTCIKHHRRQVKTNNNTNNNSSSSSSSSTSGSRRKNTPQQQLQLLSSASSLQTMAIKSEIENDDDAEAAGVGPYIFIEGGTPSSKQQRCCNITTPIGDSPSSSFRKRSKRSRNN</sequence>
<proteinExistence type="predicted"/>
<dbReference type="KEGG" id="fcy:FRACYDRAFT_246658"/>
<protein>
    <recommendedName>
        <fullName evidence="4">CRAL-TRIO domain-containing protein</fullName>
    </recommendedName>
</protein>
<feature type="region of interest" description="Disordered" evidence="1">
    <location>
        <begin position="605"/>
        <end position="627"/>
    </location>
</feature>
<gene>
    <name evidence="2" type="ORF">FRACYDRAFT_246658</name>
</gene>